<sequence length="321" mass="34248">HEYGPETDAGSVEENRMLRERLKRAQIIHPIVRSVPAAGSTSRSASGSWSAEMQQRQGYRGGAADLKIDVDNNSQVESSQMTTSSLATMTTNNTNCNSVQLIPMIRLGHGHGHGHGQVPRRPRRPHPVSEGVYGPDTFQESLEAFKNVPERPRGWRAKLMAIVQQHWKTWLCVGSMFVAAIVLPLTLNKKKGDGSDSKAVASAGQVSDGGDDLGLEGAATTVMTTKEPSGGSGKTTVTKTATPSFTRSIKSTPSSISISASTTSPSKSSAALTSKAATVRRSTTTRTSTRRRSRLVRTTTSRSSSRTVAPTRTSTPTKSSA</sequence>
<feature type="region of interest" description="Disordered" evidence="1">
    <location>
        <begin position="191"/>
        <end position="321"/>
    </location>
</feature>
<feature type="non-terminal residue" evidence="2">
    <location>
        <position position="1"/>
    </location>
</feature>
<dbReference type="OrthoDB" id="10647958at2759"/>
<feature type="compositionally biased region" description="Low complexity" evidence="1">
    <location>
        <begin position="296"/>
        <end position="321"/>
    </location>
</feature>
<evidence type="ECO:0000313" key="3">
    <source>
        <dbReference type="Proteomes" id="UP000748756"/>
    </source>
</evidence>
<evidence type="ECO:0000313" key="2">
    <source>
        <dbReference type="EMBL" id="KAF9137258.1"/>
    </source>
</evidence>
<name>A0A9P5RQ06_9FUNG</name>
<reference evidence="2" key="1">
    <citation type="journal article" date="2020" name="Fungal Divers.">
        <title>Resolving the Mortierellaceae phylogeny through synthesis of multi-gene phylogenetics and phylogenomics.</title>
        <authorList>
            <person name="Vandepol N."/>
            <person name="Liber J."/>
            <person name="Desiro A."/>
            <person name="Na H."/>
            <person name="Kennedy M."/>
            <person name="Barry K."/>
            <person name="Grigoriev I.V."/>
            <person name="Miller A.N."/>
            <person name="O'Donnell K."/>
            <person name="Stajich J.E."/>
            <person name="Bonito G."/>
        </authorList>
    </citation>
    <scope>NUCLEOTIDE SEQUENCE</scope>
    <source>
        <strain evidence="2">NRRL 6426</strain>
    </source>
</reference>
<feature type="compositionally biased region" description="Low complexity" evidence="1">
    <location>
        <begin position="37"/>
        <end position="51"/>
    </location>
</feature>
<feature type="region of interest" description="Disordered" evidence="1">
    <location>
        <begin position="36"/>
        <end position="56"/>
    </location>
</feature>
<proteinExistence type="predicted"/>
<keyword evidence="3" id="KW-1185">Reference proteome</keyword>
<protein>
    <submittedName>
        <fullName evidence="2">Uncharacterized protein</fullName>
    </submittedName>
</protein>
<feature type="compositionally biased region" description="Low complexity" evidence="1">
    <location>
        <begin position="234"/>
        <end position="287"/>
    </location>
</feature>
<organism evidence="2 3">
    <name type="scientific">Linnemannia schmuckeri</name>
    <dbReference type="NCBI Taxonomy" id="64567"/>
    <lineage>
        <taxon>Eukaryota</taxon>
        <taxon>Fungi</taxon>
        <taxon>Fungi incertae sedis</taxon>
        <taxon>Mucoromycota</taxon>
        <taxon>Mortierellomycotina</taxon>
        <taxon>Mortierellomycetes</taxon>
        <taxon>Mortierellales</taxon>
        <taxon>Mortierellaceae</taxon>
        <taxon>Linnemannia</taxon>
    </lineage>
</organism>
<comment type="caution">
    <text evidence="2">The sequence shown here is derived from an EMBL/GenBank/DDBJ whole genome shotgun (WGS) entry which is preliminary data.</text>
</comment>
<gene>
    <name evidence="2" type="ORF">BG015_002779</name>
</gene>
<dbReference type="AlphaFoldDB" id="A0A9P5RQ06"/>
<dbReference type="Proteomes" id="UP000748756">
    <property type="component" value="Unassembled WGS sequence"/>
</dbReference>
<evidence type="ECO:0000256" key="1">
    <source>
        <dbReference type="SAM" id="MobiDB-lite"/>
    </source>
</evidence>
<accession>A0A9P5RQ06</accession>
<dbReference type="EMBL" id="JAAAUQ010001577">
    <property type="protein sequence ID" value="KAF9137258.1"/>
    <property type="molecule type" value="Genomic_DNA"/>
</dbReference>